<dbReference type="Gene3D" id="2.40.300.10">
    <property type="entry name" value="Head decoration protein D"/>
    <property type="match status" value="1"/>
</dbReference>
<protein>
    <submittedName>
        <fullName evidence="2">Domain of uncharacterized function (DUF3476)</fullName>
    </submittedName>
</protein>
<evidence type="ECO:0000313" key="3">
    <source>
        <dbReference type="Proteomes" id="UP000255277"/>
    </source>
</evidence>
<name>A0A380FJC7_STAGA</name>
<organism evidence="2 3">
    <name type="scientific">Staphylococcus gallinarum</name>
    <dbReference type="NCBI Taxonomy" id="1293"/>
    <lineage>
        <taxon>Bacteria</taxon>
        <taxon>Bacillati</taxon>
        <taxon>Bacillota</taxon>
        <taxon>Bacilli</taxon>
        <taxon>Bacillales</taxon>
        <taxon>Staphylococcaceae</taxon>
        <taxon>Staphylococcus</taxon>
    </lineage>
</organism>
<gene>
    <name evidence="2" type="ORF">NCTC12195_03198</name>
</gene>
<sequence>MNYIKPNKGIGTKDNNNGFYRVLEITTPFDTEKGYGVAVCLIK</sequence>
<dbReference type="Pfam" id="PF11962">
    <property type="entry name" value="Peptidase_G2"/>
    <property type="match status" value="1"/>
</dbReference>
<dbReference type="InterPro" id="IPR021865">
    <property type="entry name" value="Peptidase_G2"/>
</dbReference>
<proteinExistence type="predicted"/>
<dbReference type="Proteomes" id="UP000255277">
    <property type="component" value="Unassembled WGS sequence"/>
</dbReference>
<feature type="domain" description="Peptidase G2 IMC autoproteolytic cleavage" evidence="1">
    <location>
        <begin position="2"/>
        <end position="43"/>
    </location>
</feature>
<evidence type="ECO:0000259" key="1">
    <source>
        <dbReference type="Pfam" id="PF11962"/>
    </source>
</evidence>
<dbReference type="EMBL" id="UHDK01000001">
    <property type="protein sequence ID" value="SUM33729.1"/>
    <property type="molecule type" value="Genomic_DNA"/>
</dbReference>
<dbReference type="AlphaFoldDB" id="A0A380FJC7"/>
<accession>A0A380FJC7</accession>
<reference evidence="2 3" key="1">
    <citation type="submission" date="2018-06" db="EMBL/GenBank/DDBJ databases">
        <authorList>
            <consortium name="Pathogen Informatics"/>
            <person name="Doyle S."/>
        </authorList>
    </citation>
    <scope>NUCLEOTIDE SEQUENCE [LARGE SCALE GENOMIC DNA]</scope>
    <source>
        <strain evidence="2 3">NCTC12195</strain>
    </source>
</reference>
<evidence type="ECO:0000313" key="2">
    <source>
        <dbReference type="EMBL" id="SUM33729.1"/>
    </source>
</evidence>